<dbReference type="EMBL" id="CABFNO020001340">
    <property type="protein sequence ID" value="CAG9982382.1"/>
    <property type="molecule type" value="Genomic_DNA"/>
</dbReference>
<dbReference type="AlphaFoldDB" id="A0A9N9U9K9"/>
<reference evidence="2" key="1">
    <citation type="submission" date="2019-06" db="EMBL/GenBank/DDBJ databases">
        <authorList>
            <person name="Broberg M."/>
        </authorList>
    </citation>
    <scope>NUCLEOTIDE SEQUENCE [LARGE SCALE GENOMIC DNA]</scope>
</reference>
<keyword evidence="2" id="KW-1185">Reference proteome</keyword>
<gene>
    <name evidence="1" type="ORF">CBYS24578_00013226</name>
</gene>
<dbReference type="OrthoDB" id="4500473at2759"/>
<protein>
    <submittedName>
        <fullName evidence="1">Uncharacterized protein</fullName>
    </submittedName>
</protein>
<reference evidence="1 2" key="2">
    <citation type="submission" date="2021-10" db="EMBL/GenBank/DDBJ databases">
        <authorList>
            <person name="Piombo E."/>
        </authorList>
    </citation>
    <scope>NUCLEOTIDE SEQUENCE [LARGE SCALE GENOMIC DNA]</scope>
</reference>
<evidence type="ECO:0000313" key="1">
    <source>
        <dbReference type="EMBL" id="CAG9982382.1"/>
    </source>
</evidence>
<proteinExistence type="predicted"/>
<organism evidence="1 2">
    <name type="scientific">Clonostachys byssicola</name>
    <dbReference type="NCBI Taxonomy" id="160290"/>
    <lineage>
        <taxon>Eukaryota</taxon>
        <taxon>Fungi</taxon>
        <taxon>Dikarya</taxon>
        <taxon>Ascomycota</taxon>
        <taxon>Pezizomycotina</taxon>
        <taxon>Sordariomycetes</taxon>
        <taxon>Hypocreomycetidae</taxon>
        <taxon>Hypocreales</taxon>
        <taxon>Bionectriaceae</taxon>
        <taxon>Clonostachys</taxon>
    </lineage>
</organism>
<sequence>MPGHGSAADFRRWQHPKYIVAPHFDIVPPPDGLFALGRFVENIKDWIFLNENDPIPVPKLQVSVKENVDISAISARTYETKTIAKVLDRSIGGHAELKGVRADSDVFHIQKLETIYFEPTKDYIQQCRELPDVDTYLKSTGYKKPIYLITGLKVAWGTTFSTADGQQFDAGAGAAVTLGTEELNAEVKGEGRLAKATDIEITANNPSNFVLGIRLLKFFHKRKYIFAGEMVPCEETMTDGAALLDASSATDDRDDELFAEELDEKESAMMVLE</sequence>
<name>A0A9N9U9K9_9HYPO</name>
<comment type="caution">
    <text evidence="1">The sequence shown here is derived from an EMBL/GenBank/DDBJ whole genome shotgun (WGS) entry which is preliminary data.</text>
</comment>
<evidence type="ECO:0000313" key="2">
    <source>
        <dbReference type="Proteomes" id="UP000754883"/>
    </source>
</evidence>
<dbReference type="Proteomes" id="UP000754883">
    <property type="component" value="Unassembled WGS sequence"/>
</dbReference>
<accession>A0A9N9U9K9</accession>